<dbReference type="Proteomes" id="UP000015104">
    <property type="component" value="Unassembled WGS sequence"/>
</dbReference>
<dbReference type="SUPFAM" id="SSF52540">
    <property type="entry name" value="P-loop containing nucleoside triphosphate hydrolases"/>
    <property type="match status" value="1"/>
</dbReference>
<feature type="region of interest" description="Disordered" evidence="5">
    <location>
        <begin position="250"/>
        <end position="277"/>
    </location>
</feature>
<reference evidence="6" key="2">
    <citation type="submission" date="2015-06" db="UniProtKB">
        <authorList>
            <consortium name="EnsemblMetazoa"/>
        </authorList>
    </citation>
    <scope>IDENTIFICATION</scope>
</reference>
<keyword evidence="3" id="KW-0378">Hydrolase</keyword>
<dbReference type="InterPro" id="IPR027417">
    <property type="entry name" value="P-loop_NTPase"/>
</dbReference>
<comment type="similarity">
    <text evidence="1">Belongs to the small GTPase superfamily. Ras family.</text>
</comment>
<dbReference type="PRINTS" id="PR00449">
    <property type="entry name" value="RASTRNSFRMNG"/>
</dbReference>
<dbReference type="Gene3D" id="3.40.50.300">
    <property type="entry name" value="P-loop containing nucleotide triphosphate hydrolases"/>
    <property type="match status" value="1"/>
</dbReference>
<reference evidence="7" key="1">
    <citation type="submission" date="2011-08" db="EMBL/GenBank/DDBJ databases">
        <authorList>
            <person name="Rombauts S."/>
        </authorList>
    </citation>
    <scope>NUCLEOTIDE SEQUENCE</scope>
    <source>
        <strain evidence="7">London</strain>
    </source>
</reference>
<evidence type="ECO:0000256" key="4">
    <source>
        <dbReference type="ARBA" id="ARBA00048098"/>
    </source>
</evidence>
<sequence>MNNKCDNILCNSAELFKLMKSLRILLLGAKSVGKSAIAVRFLTKRYIGEYQTDCDILYKQTINCDDALTNIEILDFSRHSQEQDVLTNYDDLKDQIIWAQAYMIVYSICDEPSFVKAQQYVKLICKLRGLTSLQAPMVLLGNKRDLEVGRKVNLEEGRNIAYKFGTQFYEISAAENFVGVTLAFHGLIREARSLFERFSGTTMTYQPGQAIKKLSLNSVTRAFGAVFGGKNSPGSSQYYTIIRDGRVSLSNEGSTEDKHRRSNSISQSNGNPGLMNSCKQKKEIILETAHKRSPPIASL</sequence>
<dbReference type="PROSITE" id="PS51419">
    <property type="entry name" value="RAB"/>
    <property type="match status" value="1"/>
</dbReference>
<keyword evidence="7" id="KW-1185">Reference proteome</keyword>
<dbReference type="eggNOG" id="KOG0395">
    <property type="taxonomic scope" value="Eukaryota"/>
</dbReference>
<dbReference type="EC" id="3.6.5.2" evidence="2"/>
<dbReference type="STRING" id="32264.T1KJU3"/>
<dbReference type="EMBL" id="CAEY01000168">
    <property type="status" value="NOT_ANNOTATED_CDS"/>
    <property type="molecule type" value="Genomic_DNA"/>
</dbReference>
<dbReference type="SMART" id="SM00175">
    <property type="entry name" value="RAB"/>
    <property type="match status" value="1"/>
</dbReference>
<dbReference type="InterPro" id="IPR051065">
    <property type="entry name" value="Ras-related_GTPase"/>
</dbReference>
<dbReference type="AlphaFoldDB" id="T1KJU3"/>
<dbReference type="GO" id="GO:0003925">
    <property type="term" value="F:G protein activity"/>
    <property type="evidence" value="ECO:0007669"/>
    <property type="project" value="UniProtKB-EC"/>
</dbReference>
<dbReference type="EnsemblMetazoa" id="tetur13g01240.1">
    <property type="protein sequence ID" value="tetur13g01240.1"/>
    <property type="gene ID" value="tetur13g01240"/>
</dbReference>
<accession>T1KJU3</accession>
<organism evidence="6 7">
    <name type="scientific">Tetranychus urticae</name>
    <name type="common">Two-spotted spider mite</name>
    <dbReference type="NCBI Taxonomy" id="32264"/>
    <lineage>
        <taxon>Eukaryota</taxon>
        <taxon>Metazoa</taxon>
        <taxon>Ecdysozoa</taxon>
        <taxon>Arthropoda</taxon>
        <taxon>Chelicerata</taxon>
        <taxon>Arachnida</taxon>
        <taxon>Acari</taxon>
        <taxon>Acariformes</taxon>
        <taxon>Trombidiformes</taxon>
        <taxon>Prostigmata</taxon>
        <taxon>Eleutherengona</taxon>
        <taxon>Raphignathae</taxon>
        <taxon>Tetranychoidea</taxon>
        <taxon>Tetranychidae</taxon>
        <taxon>Tetranychus</taxon>
    </lineage>
</organism>
<evidence type="ECO:0000313" key="6">
    <source>
        <dbReference type="EnsemblMetazoa" id="tetur13g01240.1"/>
    </source>
</evidence>
<evidence type="ECO:0000256" key="3">
    <source>
        <dbReference type="ARBA" id="ARBA00022801"/>
    </source>
</evidence>
<dbReference type="PROSITE" id="PS51421">
    <property type="entry name" value="RAS"/>
    <property type="match status" value="1"/>
</dbReference>
<dbReference type="PANTHER" id="PTHR45704">
    <property type="entry name" value="RAS-LIKE FAMILY MEMBER 11"/>
    <property type="match status" value="1"/>
</dbReference>
<comment type="catalytic activity">
    <reaction evidence="4">
        <text>GTP + H2O = GDP + phosphate + H(+)</text>
        <dbReference type="Rhea" id="RHEA:19669"/>
        <dbReference type="ChEBI" id="CHEBI:15377"/>
        <dbReference type="ChEBI" id="CHEBI:15378"/>
        <dbReference type="ChEBI" id="CHEBI:37565"/>
        <dbReference type="ChEBI" id="CHEBI:43474"/>
        <dbReference type="ChEBI" id="CHEBI:58189"/>
        <dbReference type="EC" id="3.6.5.2"/>
    </reaction>
</comment>
<dbReference type="Pfam" id="PF00071">
    <property type="entry name" value="Ras"/>
    <property type="match status" value="1"/>
</dbReference>
<evidence type="ECO:0000256" key="5">
    <source>
        <dbReference type="SAM" id="MobiDB-lite"/>
    </source>
</evidence>
<dbReference type="InterPro" id="IPR001806">
    <property type="entry name" value="Small_GTPase"/>
</dbReference>
<proteinExistence type="inferred from homology"/>
<evidence type="ECO:0000256" key="1">
    <source>
        <dbReference type="ARBA" id="ARBA00008344"/>
    </source>
</evidence>
<dbReference type="SMART" id="SM00173">
    <property type="entry name" value="RAS"/>
    <property type="match status" value="1"/>
</dbReference>
<dbReference type="GO" id="GO:0005525">
    <property type="term" value="F:GTP binding"/>
    <property type="evidence" value="ECO:0007669"/>
    <property type="project" value="InterPro"/>
</dbReference>
<protein>
    <recommendedName>
        <fullName evidence="2">small monomeric GTPase</fullName>
        <ecNumber evidence="2">3.6.5.2</ecNumber>
    </recommendedName>
</protein>
<evidence type="ECO:0000256" key="2">
    <source>
        <dbReference type="ARBA" id="ARBA00011984"/>
    </source>
</evidence>
<dbReference type="HOGENOM" id="CLU_041217_9_7_1"/>
<evidence type="ECO:0000313" key="7">
    <source>
        <dbReference type="Proteomes" id="UP000015104"/>
    </source>
</evidence>
<name>T1KJU3_TETUR</name>